<feature type="compositionally biased region" description="Basic and acidic residues" evidence="10">
    <location>
        <begin position="200"/>
        <end position="209"/>
    </location>
</feature>
<dbReference type="Pfam" id="PF00270">
    <property type="entry name" value="DEAD"/>
    <property type="match status" value="1"/>
</dbReference>
<evidence type="ECO:0000313" key="13">
    <source>
        <dbReference type="Proteomes" id="UP000801428"/>
    </source>
</evidence>
<accession>A0A9P4T3W2</accession>
<feature type="compositionally biased region" description="Polar residues" evidence="10">
    <location>
        <begin position="170"/>
        <end position="181"/>
    </location>
</feature>
<feature type="region of interest" description="Disordered" evidence="10">
    <location>
        <begin position="1197"/>
        <end position="1240"/>
    </location>
</feature>
<evidence type="ECO:0000256" key="4">
    <source>
        <dbReference type="ARBA" id="ARBA00022840"/>
    </source>
</evidence>
<evidence type="ECO:0000256" key="2">
    <source>
        <dbReference type="ARBA" id="ARBA00022801"/>
    </source>
</evidence>
<dbReference type="EC" id="5.6.2.4" evidence="8"/>
<keyword evidence="13" id="KW-1185">Reference proteome</keyword>
<evidence type="ECO:0000256" key="7">
    <source>
        <dbReference type="ARBA" id="ARBA00034617"/>
    </source>
</evidence>
<feature type="compositionally biased region" description="Polar residues" evidence="10">
    <location>
        <begin position="1207"/>
        <end position="1234"/>
    </location>
</feature>
<evidence type="ECO:0000256" key="10">
    <source>
        <dbReference type="SAM" id="MobiDB-lite"/>
    </source>
</evidence>
<dbReference type="FunFam" id="1.10.10.10:FF:000012">
    <property type="entry name" value="U5 small nuclear ribonucleoprotein helicase"/>
    <property type="match status" value="1"/>
</dbReference>
<feature type="region of interest" description="Disordered" evidence="10">
    <location>
        <begin position="1429"/>
        <end position="1554"/>
    </location>
</feature>
<dbReference type="SUPFAM" id="SSF52540">
    <property type="entry name" value="P-loop containing nucleoside triphosphate hydrolases"/>
    <property type="match status" value="2"/>
</dbReference>
<keyword evidence="1" id="KW-0547">Nucleotide-binding</keyword>
<evidence type="ECO:0000256" key="6">
    <source>
        <dbReference type="ARBA" id="ARBA00023254"/>
    </source>
</evidence>
<comment type="catalytic activity">
    <reaction evidence="7">
        <text>Couples ATP hydrolysis with the unwinding of duplex DNA by translocating in the 3'-5' direction.</text>
        <dbReference type="EC" id="5.6.2.4"/>
    </reaction>
</comment>
<comment type="catalytic activity">
    <reaction evidence="9">
        <text>ATP + H2O = ADP + phosphate + H(+)</text>
        <dbReference type="Rhea" id="RHEA:13065"/>
        <dbReference type="ChEBI" id="CHEBI:15377"/>
        <dbReference type="ChEBI" id="CHEBI:15378"/>
        <dbReference type="ChEBI" id="CHEBI:30616"/>
        <dbReference type="ChEBI" id="CHEBI:43474"/>
        <dbReference type="ChEBI" id="CHEBI:456216"/>
        <dbReference type="EC" id="5.6.2.4"/>
    </reaction>
</comment>
<evidence type="ECO:0000256" key="3">
    <source>
        <dbReference type="ARBA" id="ARBA00022806"/>
    </source>
</evidence>
<dbReference type="SUPFAM" id="SSF158702">
    <property type="entry name" value="Sec63 N-terminal domain-like"/>
    <property type="match status" value="1"/>
</dbReference>
<evidence type="ECO:0000259" key="11">
    <source>
        <dbReference type="PROSITE" id="PS51192"/>
    </source>
</evidence>
<dbReference type="GO" id="GO:0043138">
    <property type="term" value="F:3'-5' DNA helicase activity"/>
    <property type="evidence" value="ECO:0007669"/>
    <property type="project" value="UniProtKB-EC"/>
</dbReference>
<dbReference type="InterPro" id="IPR011545">
    <property type="entry name" value="DEAD/DEAH_box_helicase_dom"/>
</dbReference>
<organism evidence="12 13">
    <name type="scientific">Curvularia kusanoi</name>
    <name type="common">Cochliobolus kusanoi</name>
    <dbReference type="NCBI Taxonomy" id="90978"/>
    <lineage>
        <taxon>Eukaryota</taxon>
        <taxon>Fungi</taxon>
        <taxon>Dikarya</taxon>
        <taxon>Ascomycota</taxon>
        <taxon>Pezizomycotina</taxon>
        <taxon>Dothideomycetes</taxon>
        <taxon>Pleosporomycetidae</taxon>
        <taxon>Pleosporales</taxon>
        <taxon>Pleosporineae</taxon>
        <taxon>Pleosporaceae</taxon>
        <taxon>Curvularia</taxon>
    </lineage>
</organism>
<reference evidence="12" key="1">
    <citation type="submission" date="2019-04" db="EMBL/GenBank/DDBJ databases">
        <title>Sequencing of skin fungus with MAO and IRED activity.</title>
        <authorList>
            <person name="Marsaioli A.J."/>
            <person name="Bonatto J.M.C."/>
            <person name="Reis Junior O."/>
        </authorList>
    </citation>
    <scope>NUCLEOTIDE SEQUENCE</scope>
    <source>
        <strain evidence="12">30M1</strain>
    </source>
</reference>
<dbReference type="OrthoDB" id="5575at2759"/>
<dbReference type="Proteomes" id="UP000801428">
    <property type="component" value="Unassembled WGS sequence"/>
</dbReference>
<evidence type="ECO:0000256" key="1">
    <source>
        <dbReference type="ARBA" id="ARBA00022741"/>
    </source>
</evidence>
<proteinExistence type="predicted"/>
<evidence type="ECO:0000256" key="9">
    <source>
        <dbReference type="ARBA" id="ARBA00048988"/>
    </source>
</evidence>
<dbReference type="InterPro" id="IPR004179">
    <property type="entry name" value="Sec63-dom"/>
</dbReference>
<name>A0A9P4T3W2_CURKU</name>
<dbReference type="InterPro" id="IPR014001">
    <property type="entry name" value="Helicase_ATP-bd"/>
</dbReference>
<evidence type="ECO:0000313" key="12">
    <source>
        <dbReference type="EMBL" id="KAF2994172.1"/>
    </source>
</evidence>
<dbReference type="GO" id="GO:0016787">
    <property type="term" value="F:hydrolase activity"/>
    <property type="evidence" value="ECO:0007669"/>
    <property type="project" value="UniProtKB-KW"/>
</dbReference>
<evidence type="ECO:0000256" key="8">
    <source>
        <dbReference type="ARBA" id="ARBA00034808"/>
    </source>
</evidence>
<dbReference type="PANTHER" id="PTHR47835:SF3">
    <property type="entry name" value="HELICASE FOR MEIOSIS 1"/>
    <property type="match status" value="1"/>
</dbReference>
<keyword evidence="6" id="KW-0469">Meiosis</keyword>
<dbReference type="Gene3D" id="3.40.50.300">
    <property type="entry name" value="P-loop containing nucleotide triphosphate hydrolases"/>
    <property type="match status" value="2"/>
</dbReference>
<dbReference type="Gene3D" id="1.10.3380.10">
    <property type="entry name" value="Sec63 N-terminal domain-like domain"/>
    <property type="match status" value="1"/>
</dbReference>
<dbReference type="Pfam" id="PF23445">
    <property type="entry name" value="WHD_SNRNP200"/>
    <property type="match status" value="1"/>
</dbReference>
<dbReference type="InterPro" id="IPR036388">
    <property type="entry name" value="WH-like_DNA-bd_sf"/>
</dbReference>
<comment type="caution">
    <text evidence="12">The sequence shown here is derived from an EMBL/GenBank/DDBJ whole genome shotgun (WGS) entry which is preliminary data.</text>
</comment>
<dbReference type="SMART" id="SM00973">
    <property type="entry name" value="Sec63"/>
    <property type="match status" value="1"/>
</dbReference>
<dbReference type="SMART" id="SM00487">
    <property type="entry name" value="DEXDc"/>
    <property type="match status" value="1"/>
</dbReference>
<gene>
    <name evidence="12" type="primary">MER3</name>
    <name evidence="12" type="ORF">E8E13_001368</name>
</gene>
<keyword evidence="5" id="KW-0413">Isomerase</keyword>
<feature type="compositionally biased region" description="Polar residues" evidence="10">
    <location>
        <begin position="1516"/>
        <end position="1528"/>
    </location>
</feature>
<dbReference type="GO" id="GO:0005524">
    <property type="term" value="F:ATP binding"/>
    <property type="evidence" value="ECO:0007669"/>
    <property type="project" value="UniProtKB-KW"/>
</dbReference>
<feature type="compositionally biased region" description="Basic and acidic residues" evidence="10">
    <location>
        <begin position="1"/>
        <end position="22"/>
    </location>
</feature>
<feature type="compositionally biased region" description="Polar residues" evidence="10">
    <location>
        <begin position="1448"/>
        <end position="1461"/>
    </location>
</feature>
<dbReference type="FunFam" id="1.10.3380.10:FF:000012">
    <property type="entry name" value="DEAD/DEAH box DNA helicase"/>
    <property type="match status" value="1"/>
</dbReference>
<dbReference type="Gene3D" id="1.10.10.10">
    <property type="entry name" value="Winged helix-like DNA-binding domain superfamily/Winged helix DNA-binding domain"/>
    <property type="match status" value="1"/>
</dbReference>
<feature type="region of interest" description="Disordered" evidence="10">
    <location>
        <begin position="1"/>
        <end position="40"/>
    </location>
</feature>
<feature type="domain" description="Helicase ATP-binding" evidence="11">
    <location>
        <begin position="277"/>
        <end position="451"/>
    </location>
</feature>
<dbReference type="InterPro" id="IPR052247">
    <property type="entry name" value="Meiotic_Crossover_Helicase"/>
</dbReference>
<sequence length="1578" mass="176538">MDERHYYPRRAYEQDPPQRRYNEPPPDFTHTPRPTEPRQRYRATQFEHPMYDEVEDDDYGHGEELDAFDEYVLQQPLYDRQQQASQGLARLSLAPASSRTDQGRMMDTNQFHPHMQQAYDQTYDRYFDIGEAIPGQVGPHTYHPNQPKLSSSDIPYGASSSPALNAGRRQASQYTSRQAPQLQILPDRLPDSSNLCDDEYQQRPRKDRLQSTVSQRDSGRPYQQLVKIEPTGQTNSLLRATPIIQGIPLVPVSALPDRIRTVFPYPTFNAVQSKCFEQVYGTDNNFVLSSPTGSGKTVILELAICRAVATNSTGQYKVVYQAPTKALCAERQRDWDKKFTQLGLKCAELTGDGDASDLRNVQSANIIITTPEKWDSMTRRWKDHERLMRLVKLFLVDEVHILNENRGAVLEAVVSRMKSIGTEVRFVALSATVPNLCDVAAWLGKSSSESYLPSPSEKFGEEFRPVKLKKHVCGYMSKSNNDWAFEKQLDDKLPSVIARYSERKPIMIFCATRKSCIATAKLIANWWKTSNGQDNLWNPPSKPLTMRDKDLRDLVASGVAFHHAGLGLDDRSRVEAGFLQGDISVICFIIKNTLSWTQEGFHEYSDLEMMQMLGRAGRPQFDDSAVAVIMTRQNKVRRYETLVTGQEILESRLHLNLIDHMNAEIGLGTIRDLDTARTWLTGTFLYVRLLQNPTYYKLEGSRSGQSIREQVDDICFRDITLLKEHNLAVGEERFRSTEFGHAMARYYVQFETMKVFMGLQSKSALSEVLSAVAQAAEFSTIRFRQGEKSLYKTINQSPSIRFPIPVNLDLPAQKVSIIIQSVLGHAEISWDGDATKHRAAYSQEVTTIFKSINSLIRCIIDCQIVLGDSVTIHNALMLERSLGSRAWDDSPMQMIQIPEIGNVSVRKLVNAGIRGIEDLEATEARRIETILGKSPPFGLKILDALKSFPKLRVSLSIQQTSAAKNQEGVKIQVSADIGFMNQRPPERFANKLVYVCMLAETSDGRKVHFTRISGHKLGVGQNLVFPALLTSADQTINCYLMCEGIAGSMRYASITPKIAPSLFPLSANATEPVTLHKPNKSRRRIENAPIQRKISAANTSDNYDDADLDDEALVQATREDLSFDHIDNYAHRVDQTAGANFAKDRSAKIKGHDMSASAAVEDGDNAPTQLPNGKWLCNHNCKDKQTCKHYCCKHGMDKPPKKPAPKQTTASSHQVQPSTKNSIQEANKTQTKLQPTALKRKKSTAIEELDLTQQEKKRKTEYAISGPRDFRALHKLHKSVQKTEVPSSLHSVMHKKPEYCYGESGGHQLSCLSQSYATRRKSSSEYGDLDIDGFVSDHSTGNDDPTSGNATTSLHFSPCGAITSRGSETFGDDDSMFGDAIVGVADSQDLRMSGALNSSAMQDVSAHNALNMDGLLADVDLPGIPTNSDVPEDVTGPQAHDKHREKTYSYQNPFLEATSSPEALRYTKPAIPAAQRKETRSPLRSIPHPAPPQPASSDDPDDKDVYSDLISLLDTPPTSNKEIFNTKQPAPISPARPQPTITDENSPEQERREIPDAFKDLQPWLFQQFGDVVELVSE</sequence>
<keyword evidence="2" id="KW-0378">Hydrolase</keyword>
<dbReference type="InterPro" id="IPR057842">
    <property type="entry name" value="WH_MER3"/>
</dbReference>
<dbReference type="Pfam" id="PF02889">
    <property type="entry name" value="Sec63"/>
    <property type="match status" value="1"/>
</dbReference>
<feature type="region of interest" description="Disordered" evidence="10">
    <location>
        <begin position="135"/>
        <end position="222"/>
    </location>
</feature>
<feature type="compositionally biased region" description="Polar residues" evidence="10">
    <location>
        <begin position="143"/>
        <end position="163"/>
    </location>
</feature>
<dbReference type="GO" id="GO:0051321">
    <property type="term" value="P:meiotic cell cycle"/>
    <property type="evidence" value="ECO:0007669"/>
    <property type="project" value="UniProtKB-KW"/>
</dbReference>
<dbReference type="GO" id="GO:0003676">
    <property type="term" value="F:nucleic acid binding"/>
    <property type="evidence" value="ECO:0007669"/>
    <property type="project" value="InterPro"/>
</dbReference>
<keyword evidence="4" id="KW-0067">ATP-binding</keyword>
<protein>
    <recommendedName>
        <fullName evidence="8">DNA 3'-5' helicase</fullName>
        <ecNumber evidence="8">5.6.2.4</ecNumber>
    </recommendedName>
</protein>
<dbReference type="PANTHER" id="PTHR47835">
    <property type="entry name" value="HFM1, ATP DEPENDENT DNA HELICASE HOMOLOG"/>
    <property type="match status" value="1"/>
</dbReference>
<dbReference type="EMBL" id="SWKU01000043">
    <property type="protein sequence ID" value="KAF2994172.1"/>
    <property type="molecule type" value="Genomic_DNA"/>
</dbReference>
<keyword evidence="3" id="KW-0347">Helicase</keyword>
<dbReference type="PROSITE" id="PS51192">
    <property type="entry name" value="HELICASE_ATP_BIND_1"/>
    <property type="match status" value="1"/>
</dbReference>
<evidence type="ECO:0000256" key="5">
    <source>
        <dbReference type="ARBA" id="ARBA00023235"/>
    </source>
</evidence>
<dbReference type="InterPro" id="IPR027417">
    <property type="entry name" value="P-loop_NTPase"/>
</dbReference>